<organism evidence="17 18">
    <name type="scientific">Vallitalea pronyensis</name>
    <dbReference type="NCBI Taxonomy" id="1348613"/>
    <lineage>
        <taxon>Bacteria</taxon>
        <taxon>Bacillati</taxon>
        <taxon>Bacillota</taxon>
        <taxon>Clostridia</taxon>
        <taxon>Lachnospirales</taxon>
        <taxon>Vallitaleaceae</taxon>
        <taxon>Vallitalea</taxon>
    </lineage>
</organism>
<evidence type="ECO:0000313" key="18">
    <source>
        <dbReference type="Proteomes" id="UP000683246"/>
    </source>
</evidence>
<dbReference type="CDD" id="cd00082">
    <property type="entry name" value="HisKA"/>
    <property type="match status" value="1"/>
</dbReference>
<evidence type="ECO:0000256" key="11">
    <source>
        <dbReference type="ARBA" id="ARBA00022989"/>
    </source>
</evidence>
<keyword evidence="11 14" id="KW-1133">Transmembrane helix</keyword>
<dbReference type="PANTHER" id="PTHR45528:SF1">
    <property type="entry name" value="SENSOR HISTIDINE KINASE CPXA"/>
    <property type="match status" value="1"/>
</dbReference>
<dbReference type="InterPro" id="IPR005467">
    <property type="entry name" value="His_kinase_dom"/>
</dbReference>
<feature type="transmembrane region" description="Helical" evidence="14">
    <location>
        <begin position="12"/>
        <end position="34"/>
    </location>
</feature>
<evidence type="ECO:0000256" key="14">
    <source>
        <dbReference type="SAM" id="Phobius"/>
    </source>
</evidence>
<comment type="catalytic activity">
    <reaction evidence="1">
        <text>ATP + protein L-histidine = ADP + protein N-phospho-L-histidine.</text>
        <dbReference type="EC" id="2.7.13.3"/>
    </reaction>
</comment>
<dbReference type="InterPro" id="IPR003661">
    <property type="entry name" value="HisK_dim/P_dom"/>
</dbReference>
<protein>
    <recommendedName>
        <fullName evidence="3">histidine kinase</fullName>
        <ecNumber evidence="3">2.7.13.3</ecNumber>
    </recommendedName>
</protein>
<evidence type="ECO:0000256" key="2">
    <source>
        <dbReference type="ARBA" id="ARBA00004651"/>
    </source>
</evidence>
<dbReference type="PRINTS" id="PR00344">
    <property type="entry name" value="BCTRLSENSOR"/>
</dbReference>
<evidence type="ECO:0000259" key="15">
    <source>
        <dbReference type="PROSITE" id="PS50109"/>
    </source>
</evidence>
<dbReference type="SUPFAM" id="SSF158472">
    <property type="entry name" value="HAMP domain-like"/>
    <property type="match status" value="1"/>
</dbReference>
<dbReference type="InterPro" id="IPR036890">
    <property type="entry name" value="HATPase_C_sf"/>
</dbReference>
<dbReference type="Gene3D" id="6.10.340.10">
    <property type="match status" value="1"/>
</dbReference>
<dbReference type="GO" id="GO:0005524">
    <property type="term" value="F:ATP binding"/>
    <property type="evidence" value="ECO:0007669"/>
    <property type="project" value="UniProtKB-KW"/>
</dbReference>
<dbReference type="PROSITE" id="PS50885">
    <property type="entry name" value="HAMP"/>
    <property type="match status" value="1"/>
</dbReference>
<dbReference type="SMART" id="SM00304">
    <property type="entry name" value="HAMP"/>
    <property type="match status" value="1"/>
</dbReference>
<gene>
    <name evidence="17" type="ORF">HZI73_19385</name>
</gene>
<dbReference type="Pfam" id="PF02518">
    <property type="entry name" value="HATPase_c"/>
    <property type="match status" value="1"/>
</dbReference>
<dbReference type="Pfam" id="PF00512">
    <property type="entry name" value="HisKA"/>
    <property type="match status" value="1"/>
</dbReference>
<feature type="domain" description="Histidine kinase" evidence="15">
    <location>
        <begin position="266"/>
        <end position="474"/>
    </location>
</feature>
<evidence type="ECO:0000256" key="9">
    <source>
        <dbReference type="ARBA" id="ARBA00022777"/>
    </source>
</evidence>
<evidence type="ECO:0000313" key="17">
    <source>
        <dbReference type="EMBL" id="QUI24326.1"/>
    </source>
</evidence>
<evidence type="ECO:0000256" key="6">
    <source>
        <dbReference type="ARBA" id="ARBA00022679"/>
    </source>
</evidence>
<sequence>MKKIKSIRTKIILVFSMTFFILLLLLLLLNKFFLDDFYIKSNSNNMIKASREFETEYKPEAFQEQIAELVKRTGGDVFLFPEELFPVRAASGRHNKPPVKLEHLKIIRDKAVQSAEEGHLEILGSGDIEDQRIIYARAMADGQLVLIVKRMGLVSEATGMFYSFMLLTSIAVYLVGIIISFIIAKGVSKPIIKMKETTYKMADLQFDEKLIVRSYDEVGELMNSVNQMADALSEAIHALKVSNHQLTRELSKEKSLEKMRRRFVSDVSHELKNPISLILGYADGLVQKIPKSEEAKEEYYSIIVDEASRMHTLVKDLLDLSGYESGTFTIDMEPFIVNELIDNALERLHFMTDNKTVRIDYDTHRQYVLTADRLRTSQIIINLLSNAFKHVNDNGTIKIELSKQTQGLKILIANTGVLIPDKELDQIWNSFYQIDTENRGNGLGLAIVKSIVKLHEGSYRAYTQNGYNCFEIIL</sequence>
<evidence type="ECO:0000256" key="12">
    <source>
        <dbReference type="ARBA" id="ARBA00023012"/>
    </source>
</evidence>
<evidence type="ECO:0000256" key="10">
    <source>
        <dbReference type="ARBA" id="ARBA00022840"/>
    </source>
</evidence>
<dbReference type="InterPro" id="IPR050398">
    <property type="entry name" value="HssS/ArlS-like"/>
</dbReference>
<keyword evidence="13 14" id="KW-0472">Membrane</keyword>
<name>A0A8J8SI79_9FIRM</name>
<dbReference type="FunFam" id="1.10.287.130:FF:000001">
    <property type="entry name" value="Two-component sensor histidine kinase"/>
    <property type="match status" value="1"/>
</dbReference>
<comment type="subcellular location">
    <subcellularLocation>
        <location evidence="2">Cell membrane</location>
        <topology evidence="2">Multi-pass membrane protein</topology>
    </subcellularLocation>
</comment>
<evidence type="ECO:0000256" key="4">
    <source>
        <dbReference type="ARBA" id="ARBA00022475"/>
    </source>
</evidence>
<dbReference type="RefSeq" id="WP_212695020.1">
    <property type="nucleotide sequence ID" value="NZ_CP058649.1"/>
</dbReference>
<dbReference type="PANTHER" id="PTHR45528">
    <property type="entry name" value="SENSOR HISTIDINE KINASE CPXA"/>
    <property type="match status" value="1"/>
</dbReference>
<dbReference type="Gene3D" id="3.30.565.10">
    <property type="entry name" value="Histidine kinase-like ATPase, C-terminal domain"/>
    <property type="match status" value="1"/>
</dbReference>
<keyword evidence="7 14" id="KW-0812">Transmembrane</keyword>
<keyword evidence="9" id="KW-0418">Kinase</keyword>
<keyword evidence="12" id="KW-0902">Two-component regulatory system</keyword>
<dbReference type="KEGG" id="vpy:HZI73_19385"/>
<evidence type="ECO:0000259" key="16">
    <source>
        <dbReference type="PROSITE" id="PS50885"/>
    </source>
</evidence>
<dbReference type="SUPFAM" id="SSF47384">
    <property type="entry name" value="Homodimeric domain of signal transducing histidine kinase"/>
    <property type="match status" value="1"/>
</dbReference>
<keyword evidence="10" id="KW-0067">ATP-binding</keyword>
<dbReference type="GO" id="GO:0000155">
    <property type="term" value="F:phosphorelay sensor kinase activity"/>
    <property type="evidence" value="ECO:0007669"/>
    <property type="project" value="InterPro"/>
</dbReference>
<dbReference type="SMART" id="SM00388">
    <property type="entry name" value="HisKA"/>
    <property type="match status" value="1"/>
</dbReference>
<dbReference type="Proteomes" id="UP000683246">
    <property type="component" value="Chromosome"/>
</dbReference>
<dbReference type="Pfam" id="PF00672">
    <property type="entry name" value="HAMP"/>
    <property type="match status" value="1"/>
</dbReference>
<dbReference type="SUPFAM" id="SSF55874">
    <property type="entry name" value="ATPase domain of HSP90 chaperone/DNA topoisomerase II/histidine kinase"/>
    <property type="match status" value="1"/>
</dbReference>
<dbReference type="GO" id="GO:0005886">
    <property type="term" value="C:plasma membrane"/>
    <property type="evidence" value="ECO:0007669"/>
    <property type="project" value="UniProtKB-SubCell"/>
</dbReference>
<dbReference type="InterPro" id="IPR003660">
    <property type="entry name" value="HAMP_dom"/>
</dbReference>
<evidence type="ECO:0000256" key="3">
    <source>
        <dbReference type="ARBA" id="ARBA00012438"/>
    </source>
</evidence>
<accession>A0A8J8SI79</accession>
<keyword evidence="5" id="KW-0597">Phosphoprotein</keyword>
<feature type="domain" description="HAMP" evidence="16">
    <location>
        <begin position="185"/>
        <end position="237"/>
    </location>
</feature>
<dbReference type="AlphaFoldDB" id="A0A8J8SI79"/>
<evidence type="ECO:0000256" key="13">
    <source>
        <dbReference type="ARBA" id="ARBA00023136"/>
    </source>
</evidence>
<dbReference type="CDD" id="cd06225">
    <property type="entry name" value="HAMP"/>
    <property type="match status" value="1"/>
</dbReference>
<reference evidence="17" key="1">
    <citation type="submission" date="2020-07" db="EMBL/GenBank/DDBJ databases">
        <title>Vallitalea pronyensis genome.</title>
        <authorList>
            <person name="Postec A."/>
        </authorList>
    </citation>
    <scope>NUCLEOTIDE SEQUENCE</scope>
    <source>
        <strain evidence="17">FatNI3</strain>
    </source>
</reference>
<dbReference type="InterPro" id="IPR036097">
    <property type="entry name" value="HisK_dim/P_sf"/>
</dbReference>
<keyword evidence="8" id="KW-0547">Nucleotide-binding</keyword>
<dbReference type="PROSITE" id="PS50109">
    <property type="entry name" value="HIS_KIN"/>
    <property type="match status" value="1"/>
</dbReference>
<keyword evidence="4" id="KW-1003">Cell membrane</keyword>
<evidence type="ECO:0000256" key="7">
    <source>
        <dbReference type="ARBA" id="ARBA00022692"/>
    </source>
</evidence>
<evidence type="ECO:0000256" key="5">
    <source>
        <dbReference type="ARBA" id="ARBA00022553"/>
    </source>
</evidence>
<dbReference type="InterPro" id="IPR004358">
    <property type="entry name" value="Sig_transdc_His_kin-like_C"/>
</dbReference>
<keyword evidence="6" id="KW-0808">Transferase</keyword>
<evidence type="ECO:0000256" key="8">
    <source>
        <dbReference type="ARBA" id="ARBA00022741"/>
    </source>
</evidence>
<dbReference type="InterPro" id="IPR003594">
    <property type="entry name" value="HATPase_dom"/>
</dbReference>
<evidence type="ECO:0000256" key="1">
    <source>
        <dbReference type="ARBA" id="ARBA00000085"/>
    </source>
</evidence>
<feature type="transmembrane region" description="Helical" evidence="14">
    <location>
        <begin position="160"/>
        <end position="184"/>
    </location>
</feature>
<keyword evidence="18" id="KW-1185">Reference proteome</keyword>
<proteinExistence type="predicted"/>
<dbReference type="Gene3D" id="1.10.287.130">
    <property type="match status" value="1"/>
</dbReference>
<dbReference type="SMART" id="SM00387">
    <property type="entry name" value="HATPase_c"/>
    <property type="match status" value="1"/>
</dbReference>
<dbReference type="EMBL" id="CP058649">
    <property type="protein sequence ID" value="QUI24326.1"/>
    <property type="molecule type" value="Genomic_DNA"/>
</dbReference>
<dbReference type="EC" id="2.7.13.3" evidence="3"/>